<reference evidence="2" key="2">
    <citation type="submission" date="2020-11" db="EMBL/GenBank/DDBJ databases">
        <authorList>
            <person name="McCartney M.A."/>
            <person name="Auch B."/>
            <person name="Kono T."/>
            <person name="Mallez S."/>
            <person name="Becker A."/>
            <person name="Gohl D.M."/>
            <person name="Silverstein K.A.T."/>
            <person name="Koren S."/>
            <person name="Bechman K.B."/>
            <person name="Herman A."/>
            <person name="Abrahante J.E."/>
            <person name="Garbe J."/>
        </authorList>
    </citation>
    <scope>NUCLEOTIDE SEQUENCE</scope>
    <source>
        <strain evidence="2">Duluth1</strain>
        <tissue evidence="2">Whole animal</tissue>
    </source>
</reference>
<evidence type="ECO:0000256" key="1">
    <source>
        <dbReference type="SAM" id="SignalP"/>
    </source>
</evidence>
<sequence>MRKFRHFLLAGVCRSRPLCLLIGTEVLQFLKITSPFLRRRVLKANHARHAKLRQVQGHVHHVWSHDTWKK</sequence>
<evidence type="ECO:0000313" key="3">
    <source>
        <dbReference type="Proteomes" id="UP000828390"/>
    </source>
</evidence>
<keyword evidence="1" id="KW-0732">Signal</keyword>
<gene>
    <name evidence="2" type="ORF">DPMN_068555</name>
</gene>
<evidence type="ECO:0000313" key="2">
    <source>
        <dbReference type="EMBL" id="KAH3709095.1"/>
    </source>
</evidence>
<comment type="caution">
    <text evidence="2">The sequence shown here is derived from an EMBL/GenBank/DDBJ whole genome shotgun (WGS) entry which is preliminary data.</text>
</comment>
<reference evidence="2" key="1">
    <citation type="journal article" date="2019" name="bioRxiv">
        <title>The Genome of the Zebra Mussel, Dreissena polymorpha: A Resource for Invasive Species Research.</title>
        <authorList>
            <person name="McCartney M.A."/>
            <person name="Auch B."/>
            <person name="Kono T."/>
            <person name="Mallez S."/>
            <person name="Zhang Y."/>
            <person name="Obille A."/>
            <person name="Becker A."/>
            <person name="Abrahante J.E."/>
            <person name="Garbe J."/>
            <person name="Badalamenti J.P."/>
            <person name="Herman A."/>
            <person name="Mangelson H."/>
            <person name="Liachko I."/>
            <person name="Sullivan S."/>
            <person name="Sone E.D."/>
            <person name="Koren S."/>
            <person name="Silverstein K.A.T."/>
            <person name="Beckman K.B."/>
            <person name="Gohl D.M."/>
        </authorList>
    </citation>
    <scope>NUCLEOTIDE SEQUENCE</scope>
    <source>
        <strain evidence="2">Duluth1</strain>
        <tissue evidence="2">Whole animal</tissue>
    </source>
</reference>
<evidence type="ECO:0008006" key="4">
    <source>
        <dbReference type="Google" id="ProtNLM"/>
    </source>
</evidence>
<proteinExistence type="predicted"/>
<feature type="chain" id="PRO_5038548687" description="Secreted protein" evidence="1">
    <location>
        <begin position="16"/>
        <end position="70"/>
    </location>
</feature>
<keyword evidence="3" id="KW-1185">Reference proteome</keyword>
<protein>
    <recommendedName>
        <fullName evidence="4">Secreted protein</fullName>
    </recommendedName>
</protein>
<dbReference type="AlphaFoldDB" id="A0A9D3YXD4"/>
<name>A0A9D3YXD4_DREPO</name>
<accession>A0A9D3YXD4</accession>
<feature type="signal peptide" evidence="1">
    <location>
        <begin position="1"/>
        <end position="15"/>
    </location>
</feature>
<dbReference type="EMBL" id="JAIWYP010000014">
    <property type="protein sequence ID" value="KAH3709095.1"/>
    <property type="molecule type" value="Genomic_DNA"/>
</dbReference>
<dbReference type="Proteomes" id="UP000828390">
    <property type="component" value="Unassembled WGS sequence"/>
</dbReference>
<organism evidence="2 3">
    <name type="scientific">Dreissena polymorpha</name>
    <name type="common">Zebra mussel</name>
    <name type="synonym">Mytilus polymorpha</name>
    <dbReference type="NCBI Taxonomy" id="45954"/>
    <lineage>
        <taxon>Eukaryota</taxon>
        <taxon>Metazoa</taxon>
        <taxon>Spiralia</taxon>
        <taxon>Lophotrochozoa</taxon>
        <taxon>Mollusca</taxon>
        <taxon>Bivalvia</taxon>
        <taxon>Autobranchia</taxon>
        <taxon>Heteroconchia</taxon>
        <taxon>Euheterodonta</taxon>
        <taxon>Imparidentia</taxon>
        <taxon>Neoheterodontei</taxon>
        <taxon>Myida</taxon>
        <taxon>Dreissenoidea</taxon>
        <taxon>Dreissenidae</taxon>
        <taxon>Dreissena</taxon>
    </lineage>
</organism>